<comment type="subcellular location">
    <subcellularLocation>
        <location evidence="1">Cell membrane</location>
        <topology evidence="1">Multi-pass membrane protein</topology>
    </subcellularLocation>
</comment>
<gene>
    <name evidence="8" type="ORF">CLPU_31c00070</name>
</gene>
<dbReference type="OrthoDB" id="9815750at2"/>
<feature type="transmembrane region" description="Helical" evidence="6">
    <location>
        <begin position="12"/>
        <end position="35"/>
    </location>
</feature>
<dbReference type="Pfam" id="PF02743">
    <property type="entry name" value="dCache_1"/>
    <property type="match status" value="1"/>
</dbReference>
<accession>A0A0L0W6Z1</accession>
<dbReference type="Gene3D" id="3.30.450.20">
    <property type="entry name" value="PAS domain"/>
    <property type="match status" value="2"/>
</dbReference>
<dbReference type="STRING" id="1503.CLPU_31c00070"/>
<dbReference type="InterPro" id="IPR033479">
    <property type="entry name" value="dCache_1"/>
</dbReference>
<comment type="caution">
    <text evidence="8">The sequence shown here is derived from an EMBL/GenBank/DDBJ whole genome shotgun (WGS) entry which is preliminary data.</text>
</comment>
<feature type="domain" description="Cache" evidence="7">
    <location>
        <begin position="51"/>
        <end position="285"/>
    </location>
</feature>
<dbReference type="AlphaFoldDB" id="A0A0L0W6Z1"/>
<dbReference type="SUPFAM" id="SSF103190">
    <property type="entry name" value="Sensory domain-like"/>
    <property type="match status" value="1"/>
</dbReference>
<evidence type="ECO:0000256" key="5">
    <source>
        <dbReference type="ARBA" id="ARBA00023136"/>
    </source>
</evidence>
<dbReference type="CDD" id="cd12913">
    <property type="entry name" value="PDC1_MCP_like"/>
    <property type="match status" value="1"/>
</dbReference>
<dbReference type="InterPro" id="IPR029151">
    <property type="entry name" value="Sensor-like_sf"/>
</dbReference>
<keyword evidence="3 6" id="KW-0812">Transmembrane</keyword>
<dbReference type="RefSeq" id="WP_050379001.1">
    <property type="nucleotide sequence ID" value="NZ_LGSS01000031.1"/>
</dbReference>
<evidence type="ECO:0000256" key="3">
    <source>
        <dbReference type="ARBA" id="ARBA00022692"/>
    </source>
</evidence>
<keyword evidence="9" id="KW-1185">Reference proteome</keyword>
<reference evidence="9" key="1">
    <citation type="submission" date="2015-07" db="EMBL/GenBank/DDBJ databases">
        <title>Draft genome sequence of the purine-degrading Gottschalkia purinilyticum DSM 1384 (formerly Clostridium purinilyticum).</title>
        <authorList>
            <person name="Poehlein A."/>
            <person name="Schiel-Bengelsdorf B."/>
            <person name="Bengelsdorf F.R."/>
            <person name="Daniel R."/>
            <person name="Duerre P."/>
        </authorList>
    </citation>
    <scope>NUCLEOTIDE SEQUENCE [LARGE SCALE GENOMIC DNA]</scope>
    <source>
        <strain evidence="9">DSM 1384</strain>
    </source>
</reference>
<dbReference type="CDD" id="cd12912">
    <property type="entry name" value="PDC2_MCP_like"/>
    <property type="match status" value="1"/>
</dbReference>
<dbReference type="GO" id="GO:0005886">
    <property type="term" value="C:plasma membrane"/>
    <property type="evidence" value="ECO:0007669"/>
    <property type="project" value="UniProtKB-SubCell"/>
</dbReference>
<keyword evidence="5 6" id="KW-0472">Membrane</keyword>
<keyword evidence="4 6" id="KW-1133">Transmembrane helix</keyword>
<feature type="transmembrane region" description="Helical" evidence="6">
    <location>
        <begin position="297"/>
        <end position="318"/>
    </location>
</feature>
<evidence type="ECO:0000313" key="9">
    <source>
        <dbReference type="Proteomes" id="UP000037267"/>
    </source>
</evidence>
<sequence>MNKIWKNELIFPVIFVLTISVIITAILSSAASYIIKRDFANYTRREIIQVDNMVNTYFSVLMENCKQLATNADVKKADENIRSYVNQKTKEGKIKFSPLMDDSVESRIFNVYKNFATSHTNIADVYMATKYGGYIQYRDGNIYDNYDPRQRPWYKIALETPGKVTLTNAYYWEGADAANISIVSTITNNSNEIIGVQAIDISLKELTDMIKNIKISDTGYIILAQDDGVILSNPKNAELNFEHISKLNINKLNTSKDSYFEFKENNKKYIANIYTSKKTGWKFIGVMERSELYEKMYYITLIIFIVTVAIVTVFLLIVRATTENKLLRLNPIFNLEDK</sequence>
<evidence type="ECO:0000313" key="8">
    <source>
        <dbReference type="EMBL" id="KNF07030.1"/>
    </source>
</evidence>
<dbReference type="EMBL" id="LGSS01000031">
    <property type="protein sequence ID" value="KNF07030.1"/>
    <property type="molecule type" value="Genomic_DNA"/>
</dbReference>
<evidence type="ECO:0000259" key="7">
    <source>
        <dbReference type="Pfam" id="PF02743"/>
    </source>
</evidence>
<evidence type="ECO:0000256" key="2">
    <source>
        <dbReference type="ARBA" id="ARBA00022475"/>
    </source>
</evidence>
<proteinExistence type="predicted"/>
<evidence type="ECO:0000256" key="6">
    <source>
        <dbReference type="SAM" id="Phobius"/>
    </source>
</evidence>
<protein>
    <submittedName>
        <fullName evidence="8">Cache domain</fullName>
    </submittedName>
</protein>
<evidence type="ECO:0000256" key="4">
    <source>
        <dbReference type="ARBA" id="ARBA00022989"/>
    </source>
</evidence>
<organism evidence="8 9">
    <name type="scientific">Gottschalkia purinilytica</name>
    <name type="common">Clostridium purinilyticum</name>
    <dbReference type="NCBI Taxonomy" id="1503"/>
    <lineage>
        <taxon>Bacteria</taxon>
        <taxon>Bacillati</taxon>
        <taxon>Bacillota</taxon>
        <taxon>Tissierellia</taxon>
        <taxon>Tissierellales</taxon>
        <taxon>Gottschalkiaceae</taxon>
        <taxon>Gottschalkia</taxon>
    </lineage>
</organism>
<evidence type="ECO:0000256" key="1">
    <source>
        <dbReference type="ARBA" id="ARBA00004651"/>
    </source>
</evidence>
<dbReference type="Proteomes" id="UP000037267">
    <property type="component" value="Unassembled WGS sequence"/>
</dbReference>
<keyword evidence="2" id="KW-1003">Cell membrane</keyword>
<name>A0A0L0W6Z1_GOTPU</name>